<name>A0A8H7WJ66_9HELO</name>
<evidence type="ECO:0000256" key="1">
    <source>
        <dbReference type="SAM" id="MobiDB-lite"/>
    </source>
</evidence>
<protein>
    <submittedName>
        <fullName evidence="2">Uncharacterized protein</fullName>
    </submittedName>
</protein>
<feature type="compositionally biased region" description="Basic residues" evidence="1">
    <location>
        <begin position="16"/>
        <end position="25"/>
    </location>
</feature>
<reference evidence="2" key="1">
    <citation type="submission" date="2021-02" db="EMBL/GenBank/DDBJ databases">
        <title>Genome sequence Cadophora malorum strain M34.</title>
        <authorList>
            <person name="Stefanovic E."/>
            <person name="Vu D."/>
            <person name="Scully C."/>
            <person name="Dijksterhuis J."/>
            <person name="Roader J."/>
            <person name="Houbraken J."/>
        </authorList>
    </citation>
    <scope>NUCLEOTIDE SEQUENCE</scope>
    <source>
        <strain evidence="2">M34</strain>
    </source>
</reference>
<comment type="caution">
    <text evidence="2">The sequence shown here is derived from an EMBL/GenBank/DDBJ whole genome shotgun (WGS) entry which is preliminary data.</text>
</comment>
<evidence type="ECO:0000313" key="3">
    <source>
        <dbReference type="Proteomes" id="UP000664132"/>
    </source>
</evidence>
<feature type="region of interest" description="Disordered" evidence="1">
    <location>
        <begin position="233"/>
        <end position="271"/>
    </location>
</feature>
<feature type="compositionally biased region" description="Polar residues" evidence="1">
    <location>
        <begin position="26"/>
        <end position="70"/>
    </location>
</feature>
<sequence length="271" mass="30222">MADILAAFDALEKKEKAKKPVKSTNKKFVNPLKSSSGSQRTGRTQTRPQSSGNSLVPPTSSGGDRSPSVVSNRRISFVATPIPPSTQRRLRVPTKTASLASGFAWDPKLTKYGVSEREWEKFSEDIINAAALPKRAKFMWSLVRQEVIDKMKRDLDFNGDVKTELKQWSAHFRQKGFTVGLELPGKVREREDETFEERQLAESYAKFFRVVITPNSERSASIYSRNSSLTRSITGEGLATSRSTPSASEDDDDEEVKINSGQVEQVKSTDI</sequence>
<organism evidence="2 3">
    <name type="scientific">Cadophora malorum</name>
    <dbReference type="NCBI Taxonomy" id="108018"/>
    <lineage>
        <taxon>Eukaryota</taxon>
        <taxon>Fungi</taxon>
        <taxon>Dikarya</taxon>
        <taxon>Ascomycota</taxon>
        <taxon>Pezizomycotina</taxon>
        <taxon>Leotiomycetes</taxon>
        <taxon>Helotiales</taxon>
        <taxon>Ploettnerulaceae</taxon>
        <taxon>Cadophora</taxon>
    </lineage>
</organism>
<dbReference type="Proteomes" id="UP000664132">
    <property type="component" value="Unassembled WGS sequence"/>
</dbReference>
<accession>A0A8H7WJ66</accession>
<keyword evidence="3" id="KW-1185">Reference proteome</keyword>
<gene>
    <name evidence="2" type="ORF">IFR04_001071</name>
</gene>
<feature type="region of interest" description="Disordered" evidence="1">
    <location>
        <begin position="13"/>
        <end position="70"/>
    </location>
</feature>
<evidence type="ECO:0000313" key="2">
    <source>
        <dbReference type="EMBL" id="KAG4425864.1"/>
    </source>
</evidence>
<proteinExistence type="predicted"/>
<dbReference type="AlphaFoldDB" id="A0A8H7WJ66"/>
<dbReference type="OrthoDB" id="252020at2759"/>
<feature type="compositionally biased region" description="Polar residues" evidence="1">
    <location>
        <begin position="259"/>
        <end position="271"/>
    </location>
</feature>
<dbReference type="EMBL" id="JAFJYH010000007">
    <property type="protein sequence ID" value="KAG4425864.1"/>
    <property type="molecule type" value="Genomic_DNA"/>
</dbReference>